<dbReference type="SUPFAM" id="SSF56935">
    <property type="entry name" value="Porins"/>
    <property type="match status" value="1"/>
</dbReference>
<dbReference type="RefSeq" id="WP_201920016.1">
    <property type="nucleotide sequence ID" value="NZ_BAABAX010000003.1"/>
</dbReference>
<dbReference type="EMBL" id="JAERQJ010000004">
    <property type="protein sequence ID" value="MBL0684226.1"/>
    <property type="molecule type" value="Genomic_DNA"/>
</dbReference>
<keyword evidence="3" id="KW-1185">Reference proteome</keyword>
<dbReference type="AlphaFoldDB" id="A0A936ZZV8"/>
<protein>
    <recommendedName>
        <fullName evidence="1">DUF6268 domain-containing protein</fullName>
    </recommendedName>
</protein>
<dbReference type="InterPro" id="IPR046235">
    <property type="entry name" value="DUF6268"/>
</dbReference>
<name>A0A936ZZV8_9FLAO</name>
<feature type="domain" description="DUF6268" evidence="1">
    <location>
        <begin position="42"/>
        <end position="292"/>
    </location>
</feature>
<sequence length="295" mass="33157">MQYHFRHIVLVIGAANVLWSQNPSKEIVGFEYGLIPNLGETSVEKYTVNFNLGKRLNKSQTIGFGVSYNAYNFMFNSTSNGFDASAYENIHDIMLKVYYKYAITTSWSANLMFSPTISSSLSESLSGEDLILSSIATLSKSWRNGDKRSLLVFGIGYGASLGKPQFIPVISFRKKINARWSYILGAPQTMISYHSNERHKISAEASINGFFGNVSSGVDFPEIGSLQNTKLQYNSLDMALQYKYRIQPNWTTIIKMGYSPWNQLKILDNGNNEIYDFGASSSLFISMGLKYNLNK</sequence>
<gene>
    <name evidence="2" type="ORF">JJQ60_11910</name>
</gene>
<proteinExistence type="predicted"/>
<evidence type="ECO:0000313" key="3">
    <source>
        <dbReference type="Proteomes" id="UP000651057"/>
    </source>
</evidence>
<comment type="caution">
    <text evidence="2">The sequence shown here is derived from an EMBL/GenBank/DDBJ whole genome shotgun (WGS) entry which is preliminary data.</text>
</comment>
<dbReference type="Pfam" id="PF19783">
    <property type="entry name" value="DUF6268"/>
    <property type="match status" value="1"/>
</dbReference>
<evidence type="ECO:0000313" key="2">
    <source>
        <dbReference type="EMBL" id="MBL0684226.1"/>
    </source>
</evidence>
<evidence type="ECO:0000259" key="1">
    <source>
        <dbReference type="Pfam" id="PF19783"/>
    </source>
</evidence>
<dbReference type="Proteomes" id="UP000651057">
    <property type="component" value="Unassembled WGS sequence"/>
</dbReference>
<accession>A0A936ZZV8</accession>
<organism evidence="2 3">
    <name type="scientific">Aquimarina mytili</name>
    <dbReference type="NCBI Taxonomy" id="874423"/>
    <lineage>
        <taxon>Bacteria</taxon>
        <taxon>Pseudomonadati</taxon>
        <taxon>Bacteroidota</taxon>
        <taxon>Flavobacteriia</taxon>
        <taxon>Flavobacteriales</taxon>
        <taxon>Flavobacteriaceae</taxon>
        <taxon>Aquimarina</taxon>
    </lineage>
</organism>
<reference evidence="2" key="1">
    <citation type="submission" date="2021-01" db="EMBL/GenBank/DDBJ databases">
        <authorList>
            <person name="Zhong Y.L."/>
        </authorList>
    </citation>
    <scope>NUCLEOTIDE SEQUENCE</scope>
    <source>
        <strain evidence="2">KCTC 23302</strain>
    </source>
</reference>